<dbReference type="EMBL" id="CP086720">
    <property type="protein sequence ID" value="WOO85525.1"/>
    <property type="molecule type" value="Genomic_DNA"/>
</dbReference>
<dbReference type="CDD" id="cd07572">
    <property type="entry name" value="nit"/>
    <property type="match status" value="1"/>
</dbReference>
<dbReference type="RefSeq" id="XP_062631551.1">
    <property type="nucleotide sequence ID" value="XM_062775567.1"/>
</dbReference>
<dbReference type="InterPro" id="IPR045254">
    <property type="entry name" value="Nit1/2_C-N_Hydrolase"/>
</dbReference>
<keyword evidence="4" id="KW-1185">Reference proteome</keyword>
<evidence type="ECO:0000313" key="4">
    <source>
        <dbReference type="Proteomes" id="UP000827549"/>
    </source>
</evidence>
<accession>A0AAF0YF03</accession>
<evidence type="ECO:0000313" key="3">
    <source>
        <dbReference type="EMBL" id="WOO85525.1"/>
    </source>
</evidence>
<dbReference type="InterPro" id="IPR036526">
    <property type="entry name" value="C-N_Hydrolase_sf"/>
</dbReference>
<evidence type="ECO:0000256" key="1">
    <source>
        <dbReference type="ARBA" id="ARBA00022801"/>
    </source>
</evidence>
<sequence length="351" mass="38631">MFLRTRTLARFRPLLSPVYIPTYRSFSSTTAIMTKVAVAQILSTHDVKHNLAVSAKVVRDAVAEGAKAVFLPEAADFIARSAQETFELSAPLSKHEYTKGLQALAKELGVVISAGVHDLPEAYENDDEPESSLRVYNTHVLIGTDGELLARYRKIHLFDVELQQAAGADGVVPAPKRTGESDRVRPGKEIVPPVAVNGLGKVGLEICYDLRFPELHIIQTRLGAQILTFPSAFTLKTGKDHWATLLRGIAIQFQVYVLASAQYGAHNPQRSSWGEALAFDPWGRQLGRLRSVEDDGDKASIDKVYAEGGEYFLTDIDLDTVTSTRKQIPLAFQKRTDIYGVVGKELPPHPI</sequence>
<gene>
    <name evidence="3" type="primary">NIT1</name>
    <name evidence="3" type="ORF">LOC62_07G009026</name>
</gene>
<evidence type="ECO:0000259" key="2">
    <source>
        <dbReference type="PROSITE" id="PS50263"/>
    </source>
</evidence>
<organism evidence="3 4">
    <name type="scientific">Vanrija pseudolonga</name>
    <dbReference type="NCBI Taxonomy" id="143232"/>
    <lineage>
        <taxon>Eukaryota</taxon>
        <taxon>Fungi</taxon>
        <taxon>Dikarya</taxon>
        <taxon>Basidiomycota</taxon>
        <taxon>Agaricomycotina</taxon>
        <taxon>Tremellomycetes</taxon>
        <taxon>Trichosporonales</taxon>
        <taxon>Trichosporonaceae</taxon>
        <taxon>Vanrija</taxon>
    </lineage>
</organism>
<reference evidence="3" key="1">
    <citation type="submission" date="2023-10" db="EMBL/GenBank/DDBJ databases">
        <authorList>
            <person name="Noh H."/>
        </authorList>
    </citation>
    <scope>NUCLEOTIDE SEQUENCE</scope>
    <source>
        <strain evidence="3">DUCC4014</strain>
    </source>
</reference>
<feature type="domain" description="CN hydrolase" evidence="2">
    <location>
        <begin position="34"/>
        <end position="303"/>
    </location>
</feature>
<dbReference type="PROSITE" id="PS01227">
    <property type="entry name" value="UPF0012"/>
    <property type="match status" value="1"/>
</dbReference>
<dbReference type="PANTHER" id="PTHR23088:SF27">
    <property type="entry name" value="DEAMINATED GLUTATHIONE AMIDASE"/>
    <property type="match status" value="1"/>
</dbReference>
<protein>
    <submittedName>
        <fullName evidence="3">Deaminated glutathione amidase</fullName>
    </submittedName>
</protein>
<dbReference type="InterPro" id="IPR001110">
    <property type="entry name" value="UPF0012_CS"/>
</dbReference>
<keyword evidence="1" id="KW-0378">Hydrolase</keyword>
<dbReference type="Pfam" id="PF00795">
    <property type="entry name" value="CN_hydrolase"/>
    <property type="match status" value="1"/>
</dbReference>
<dbReference type="GeneID" id="87812189"/>
<dbReference type="AlphaFoldDB" id="A0AAF0YF03"/>
<dbReference type="SUPFAM" id="SSF56317">
    <property type="entry name" value="Carbon-nitrogen hydrolase"/>
    <property type="match status" value="1"/>
</dbReference>
<dbReference type="InterPro" id="IPR003010">
    <property type="entry name" value="C-N_Hydrolase"/>
</dbReference>
<proteinExistence type="predicted"/>
<name>A0AAF0YF03_9TREE</name>
<dbReference type="Gene3D" id="3.60.110.10">
    <property type="entry name" value="Carbon-nitrogen hydrolase"/>
    <property type="match status" value="1"/>
</dbReference>
<dbReference type="GO" id="GO:0016811">
    <property type="term" value="F:hydrolase activity, acting on carbon-nitrogen (but not peptide) bonds, in linear amides"/>
    <property type="evidence" value="ECO:0007669"/>
    <property type="project" value="InterPro"/>
</dbReference>
<dbReference type="PANTHER" id="PTHR23088">
    <property type="entry name" value="NITRILASE-RELATED"/>
    <property type="match status" value="1"/>
</dbReference>
<dbReference type="Proteomes" id="UP000827549">
    <property type="component" value="Chromosome 7"/>
</dbReference>
<dbReference type="PROSITE" id="PS50263">
    <property type="entry name" value="CN_HYDROLASE"/>
    <property type="match status" value="1"/>
</dbReference>